<dbReference type="GO" id="GO:0004056">
    <property type="term" value="F:argininosuccinate lyase activity"/>
    <property type="evidence" value="ECO:0007669"/>
    <property type="project" value="UniProtKB-EC"/>
</dbReference>
<dbReference type="InterPro" id="IPR009049">
    <property type="entry name" value="Argininosuccinate_lyase"/>
</dbReference>
<dbReference type="PANTHER" id="PTHR43814">
    <property type="entry name" value="ARGININOSUCCINATE LYASE"/>
    <property type="match status" value="1"/>
</dbReference>
<dbReference type="PANTHER" id="PTHR43814:SF1">
    <property type="entry name" value="ARGININOSUCCINATE LYASE"/>
    <property type="match status" value="1"/>
</dbReference>
<dbReference type="InterPro" id="IPR008948">
    <property type="entry name" value="L-Aspartase-like"/>
</dbReference>
<accession>A0A543ASQ5</accession>
<dbReference type="UniPathway" id="UPA00068">
    <property type="reaction ID" value="UER00114"/>
</dbReference>
<sequence>MLSVYQTNHLLPAYRHHGPSLYPAMIEASRAHLVMLAECGILPASRAAQLSSALERLRERPTDLPDYDGTFEDVYFALERNLAQEAGIRPDELDLQLARSRNDLDAGVFRMILRDQVTGILDDLLAATEAVLDAAERGTEATVLAFTHRRPAQPTTIGHVFAGYADALSGQAANYQYVLNELNHSPLGGAVIAGTDLPISSERVAELLGFTDVVPNAYSGVAGADHFTGVVGANARTLATGARVARVIQEWMSFGWVNVPDEFCQGSSAMPQKRNPVVLEHMVSMAMAAVADQTAVLGGIAAAWWEDSNNATTDVQTRLWESDDRAARFLRMLGRLFEVLNPAKLPTDLEMVATGSTTTAAADALSMGGVPFRTAHGLLAALVGKGEPANWDAKLVAETAAERGVRLEPELIENMLHALLSPRAVLKRDQAEGPGRDAVTRQIAGLRGAVAQHRSTLEAFRAHQRAAADRLDAAVRQRIEEGGA</sequence>
<name>A0A543ASQ5_9ACTN</name>
<evidence type="ECO:0000256" key="1">
    <source>
        <dbReference type="ARBA" id="ARBA00004941"/>
    </source>
</evidence>
<dbReference type="InterPro" id="IPR020557">
    <property type="entry name" value="Fumarate_lyase_CS"/>
</dbReference>
<dbReference type="Proteomes" id="UP000317043">
    <property type="component" value="Unassembled WGS sequence"/>
</dbReference>
<keyword evidence="3" id="KW-0055">Arginine biosynthesis</keyword>
<dbReference type="PRINTS" id="PR00145">
    <property type="entry name" value="ARGSUCLYASE"/>
</dbReference>
<evidence type="ECO:0000259" key="5">
    <source>
        <dbReference type="Pfam" id="PF00206"/>
    </source>
</evidence>
<protein>
    <recommendedName>
        <fullName evidence="2">argininosuccinate lyase</fullName>
        <ecNumber evidence="2">4.3.2.1</ecNumber>
    </recommendedName>
</protein>
<dbReference type="EC" id="4.3.2.1" evidence="2"/>
<proteinExistence type="predicted"/>
<dbReference type="GO" id="GO:0005829">
    <property type="term" value="C:cytosol"/>
    <property type="evidence" value="ECO:0007669"/>
    <property type="project" value="TreeGrafter"/>
</dbReference>
<dbReference type="AlphaFoldDB" id="A0A543ASQ5"/>
<dbReference type="InterPro" id="IPR000362">
    <property type="entry name" value="Fumarate_lyase_fam"/>
</dbReference>
<dbReference type="InParanoid" id="A0A543ASQ5"/>
<evidence type="ECO:0000313" key="7">
    <source>
        <dbReference type="Proteomes" id="UP000317043"/>
    </source>
</evidence>
<feature type="domain" description="Fumarate lyase N-terminal" evidence="5">
    <location>
        <begin position="93"/>
        <end position="288"/>
    </location>
</feature>
<dbReference type="EMBL" id="VFOW01000001">
    <property type="protein sequence ID" value="TQL75622.1"/>
    <property type="molecule type" value="Genomic_DNA"/>
</dbReference>
<dbReference type="InterPro" id="IPR022761">
    <property type="entry name" value="Fumarate_lyase_N"/>
</dbReference>
<dbReference type="PROSITE" id="PS00163">
    <property type="entry name" value="FUMARATE_LYASES"/>
    <property type="match status" value="1"/>
</dbReference>
<dbReference type="SUPFAM" id="SSF48557">
    <property type="entry name" value="L-aspartase-like"/>
    <property type="match status" value="1"/>
</dbReference>
<organism evidence="6 7">
    <name type="scientific">Stackebrandtia endophytica</name>
    <dbReference type="NCBI Taxonomy" id="1496996"/>
    <lineage>
        <taxon>Bacteria</taxon>
        <taxon>Bacillati</taxon>
        <taxon>Actinomycetota</taxon>
        <taxon>Actinomycetes</taxon>
        <taxon>Glycomycetales</taxon>
        <taxon>Glycomycetaceae</taxon>
        <taxon>Stackebrandtia</taxon>
    </lineage>
</organism>
<keyword evidence="7" id="KW-1185">Reference proteome</keyword>
<evidence type="ECO:0000313" key="6">
    <source>
        <dbReference type="EMBL" id="TQL75622.1"/>
    </source>
</evidence>
<dbReference type="Gene3D" id="1.10.40.30">
    <property type="entry name" value="Fumarase/aspartase (C-terminal domain)"/>
    <property type="match status" value="1"/>
</dbReference>
<dbReference type="InterPro" id="IPR024083">
    <property type="entry name" value="Fumarase/histidase_N"/>
</dbReference>
<dbReference type="Pfam" id="PF00206">
    <property type="entry name" value="Lyase_1"/>
    <property type="match status" value="1"/>
</dbReference>
<reference evidence="6 7" key="1">
    <citation type="submission" date="2019-06" db="EMBL/GenBank/DDBJ databases">
        <title>Sequencing the genomes of 1000 actinobacteria strains.</title>
        <authorList>
            <person name="Klenk H.-P."/>
        </authorList>
    </citation>
    <scope>NUCLEOTIDE SEQUENCE [LARGE SCALE GENOMIC DNA]</scope>
    <source>
        <strain evidence="6 7">DSM 45928</strain>
    </source>
</reference>
<comment type="caution">
    <text evidence="6">The sequence shown here is derived from an EMBL/GenBank/DDBJ whole genome shotgun (WGS) entry which is preliminary data.</text>
</comment>
<dbReference type="Gene3D" id="1.20.200.10">
    <property type="entry name" value="Fumarase/aspartase (Central domain)"/>
    <property type="match status" value="1"/>
</dbReference>
<dbReference type="Gene3D" id="1.10.275.10">
    <property type="entry name" value="Fumarase/aspartase (N-terminal domain)"/>
    <property type="match status" value="1"/>
</dbReference>
<evidence type="ECO:0000256" key="3">
    <source>
        <dbReference type="ARBA" id="ARBA00022571"/>
    </source>
</evidence>
<keyword evidence="4 6" id="KW-0456">Lyase</keyword>
<comment type="pathway">
    <text evidence="1">Amino-acid biosynthesis; L-arginine biosynthesis; L-arginine from L-ornithine and carbamoyl phosphate: step 3/3.</text>
</comment>
<evidence type="ECO:0000256" key="4">
    <source>
        <dbReference type="ARBA" id="ARBA00023239"/>
    </source>
</evidence>
<keyword evidence="3" id="KW-0028">Amino-acid biosynthesis</keyword>
<dbReference type="GO" id="GO:0042450">
    <property type="term" value="P:L-arginine biosynthetic process via ornithine"/>
    <property type="evidence" value="ECO:0007669"/>
    <property type="project" value="InterPro"/>
</dbReference>
<dbReference type="PRINTS" id="PR00149">
    <property type="entry name" value="FUMRATELYASE"/>
</dbReference>
<evidence type="ECO:0000256" key="2">
    <source>
        <dbReference type="ARBA" id="ARBA00012338"/>
    </source>
</evidence>
<gene>
    <name evidence="6" type="ORF">FB566_1131</name>
</gene>